<feature type="transmembrane region" description="Helical" evidence="7">
    <location>
        <begin position="337"/>
        <end position="360"/>
    </location>
</feature>
<evidence type="ECO:0000256" key="3">
    <source>
        <dbReference type="ARBA" id="ARBA00022692"/>
    </source>
</evidence>
<feature type="transmembrane region" description="Helical" evidence="7">
    <location>
        <begin position="372"/>
        <end position="395"/>
    </location>
</feature>
<feature type="transmembrane region" description="Helical" evidence="7">
    <location>
        <begin position="117"/>
        <end position="135"/>
    </location>
</feature>
<dbReference type="SUPFAM" id="SSF103473">
    <property type="entry name" value="MFS general substrate transporter"/>
    <property type="match status" value="1"/>
</dbReference>
<comment type="caution">
    <text evidence="9">The sequence shown here is derived from an EMBL/GenBank/DDBJ whole genome shotgun (WGS) entry which is preliminary data.</text>
</comment>
<evidence type="ECO:0000256" key="2">
    <source>
        <dbReference type="ARBA" id="ARBA00022448"/>
    </source>
</evidence>
<feature type="transmembrane region" description="Helical" evidence="7">
    <location>
        <begin position="473"/>
        <end position="490"/>
    </location>
</feature>
<comment type="subcellular location">
    <subcellularLocation>
        <location evidence="1">Cell membrane</location>
        <topology evidence="1">Multi-pass membrane protein</topology>
    </subcellularLocation>
</comment>
<feature type="transmembrane region" description="Helical" evidence="7">
    <location>
        <begin position="209"/>
        <end position="232"/>
    </location>
</feature>
<dbReference type="Gene3D" id="1.20.1720.10">
    <property type="entry name" value="Multidrug resistance protein D"/>
    <property type="match status" value="1"/>
</dbReference>
<feature type="transmembrane region" description="Helical" evidence="7">
    <location>
        <begin position="269"/>
        <end position="287"/>
    </location>
</feature>
<evidence type="ECO:0000259" key="8">
    <source>
        <dbReference type="PROSITE" id="PS50850"/>
    </source>
</evidence>
<reference evidence="9 10" key="1">
    <citation type="submission" date="2018-02" db="EMBL/GenBank/DDBJ databases">
        <title>8 Nocardia nova and 1 Nocardia cyriacigeorgica strain used for evolution to TMP-SMX.</title>
        <authorList>
            <person name="Mehta H."/>
            <person name="Weng J."/>
            <person name="Shamoo Y."/>
        </authorList>
    </citation>
    <scope>NUCLEOTIDE SEQUENCE [LARGE SCALE GENOMIC DNA]</scope>
    <source>
        <strain evidence="9 10">MDA3139</strain>
    </source>
</reference>
<evidence type="ECO:0000256" key="7">
    <source>
        <dbReference type="SAM" id="Phobius"/>
    </source>
</evidence>
<proteinExistence type="predicted"/>
<evidence type="ECO:0000313" key="9">
    <source>
        <dbReference type="EMBL" id="PPJ36909.1"/>
    </source>
</evidence>
<feature type="transmembrane region" description="Helical" evidence="7">
    <location>
        <begin position="553"/>
        <end position="573"/>
    </location>
</feature>
<dbReference type="PANTHER" id="PTHR42718">
    <property type="entry name" value="MAJOR FACILITATOR SUPERFAMILY MULTIDRUG TRANSPORTER MFSC"/>
    <property type="match status" value="1"/>
</dbReference>
<sequence length="586" mass="59619">MTSSDPSDRPGAGSGRPQRRDASAAPAAGAGAGSESAAPGTGPVASARAETAAASGAVGAQPVDSTAAQPVSPGAARPYVALAVVTAVLFVTFLDTTIVSVTLGAVQSDLHAGVVSLQWVVNAYTLVFASLMLTAGTLGDRWGRKRVMVGGLVVFALGSVLSAVAGSVSILIAGRAVMGVGAAASEPGTLSVIRHIFPGRGARAKALGAWAAVSGLALALGPVIGGLLVGAFGWRSIFWFNLIVGVIVLAAALKFVPESADPQPGPVDWAGFVLGATFLGCVIYAAISGEQVGYSAALVITLFVIGAIALVAFLVVESRAANPMFDFHYLERPLVRSALVVAFAVYFGIFSIFFFTALYLQEVVDYSGWRTAAVFGPMAVAIIVGSLISGFWVALRGSRTPMIAGCVLGAAGILLTRQFLGVTVEFTPLALALMLAGLGFGIAVVPLTSAVLSGVPAEHSGMAAAATNTMRQVGAVVGVAVLGSLVNSFLNSDLRDRLQQIGVPANFQAIVIDAIETGDVPAGGDAAASAAYGPIVNRVIHATYEAFHRGLEVALLVSAIMILVAAVVTALWLPRRGDRAGYVHEE</sequence>
<gene>
    <name evidence="9" type="ORF">C5E45_16820</name>
</gene>
<name>A0A2S6ANX9_9NOCA</name>
<dbReference type="GO" id="GO:0022857">
    <property type="term" value="F:transmembrane transporter activity"/>
    <property type="evidence" value="ECO:0007669"/>
    <property type="project" value="InterPro"/>
</dbReference>
<dbReference type="PROSITE" id="PS51318">
    <property type="entry name" value="TAT"/>
    <property type="match status" value="1"/>
</dbReference>
<evidence type="ECO:0000256" key="4">
    <source>
        <dbReference type="ARBA" id="ARBA00022989"/>
    </source>
</evidence>
<dbReference type="AlphaFoldDB" id="A0A2S6ANX9"/>
<dbReference type="PANTHER" id="PTHR42718:SF9">
    <property type="entry name" value="MAJOR FACILITATOR SUPERFAMILY MULTIDRUG TRANSPORTER MFSC"/>
    <property type="match status" value="1"/>
</dbReference>
<keyword evidence="3 7" id="KW-0812">Transmembrane</keyword>
<feature type="domain" description="Major facilitator superfamily (MFS) profile" evidence="8">
    <location>
        <begin position="81"/>
        <end position="577"/>
    </location>
</feature>
<dbReference type="Gene3D" id="1.20.1250.20">
    <property type="entry name" value="MFS general substrate transporter like domains"/>
    <property type="match status" value="1"/>
</dbReference>
<feature type="transmembrane region" description="Helical" evidence="7">
    <location>
        <begin position="402"/>
        <end position="420"/>
    </location>
</feature>
<dbReference type="CDD" id="cd17321">
    <property type="entry name" value="MFS_MMR_MDR_like"/>
    <property type="match status" value="1"/>
</dbReference>
<feature type="region of interest" description="Disordered" evidence="6">
    <location>
        <begin position="1"/>
        <end position="49"/>
    </location>
</feature>
<feature type="transmembrane region" description="Helical" evidence="7">
    <location>
        <begin position="426"/>
        <end position="452"/>
    </location>
</feature>
<evidence type="ECO:0000256" key="6">
    <source>
        <dbReference type="SAM" id="MobiDB-lite"/>
    </source>
</evidence>
<feature type="transmembrane region" description="Helical" evidence="7">
    <location>
        <begin position="147"/>
        <end position="172"/>
    </location>
</feature>
<feature type="transmembrane region" description="Helical" evidence="7">
    <location>
        <begin position="79"/>
        <end position="105"/>
    </location>
</feature>
<dbReference type="InterPro" id="IPR036259">
    <property type="entry name" value="MFS_trans_sf"/>
</dbReference>
<dbReference type="Proteomes" id="UP000239874">
    <property type="component" value="Unassembled WGS sequence"/>
</dbReference>
<accession>A0A2S6ANX9</accession>
<keyword evidence="2" id="KW-0813">Transport</keyword>
<dbReference type="InterPro" id="IPR020846">
    <property type="entry name" value="MFS_dom"/>
</dbReference>
<dbReference type="InterPro" id="IPR011701">
    <property type="entry name" value="MFS"/>
</dbReference>
<feature type="transmembrane region" description="Helical" evidence="7">
    <location>
        <begin position="238"/>
        <end position="257"/>
    </location>
</feature>
<dbReference type="InterPro" id="IPR006311">
    <property type="entry name" value="TAT_signal"/>
</dbReference>
<dbReference type="RefSeq" id="WP_104379986.1">
    <property type="nucleotide sequence ID" value="NZ_PSZC01000011.1"/>
</dbReference>
<dbReference type="EMBL" id="PSZC01000011">
    <property type="protein sequence ID" value="PPJ36909.1"/>
    <property type="molecule type" value="Genomic_DNA"/>
</dbReference>
<evidence type="ECO:0000256" key="5">
    <source>
        <dbReference type="ARBA" id="ARBA00023136"/>
    </source>
</evidence>
<keyword evidence="5 7" id="KW-0472">Membrane</keyword>
<dbReference type="Pfam" id="PF07690">
    <property type="entry name" value="MFS_1"/>
    <property type="match status" value="1"/>
</dbReference>
<dbReference type="PROSITE" id="PS50850">
    <property type="entry name" value="MFS"/>
    <property type="match status" value="1"/>
</dbReference>
<organism evidence="9 10">
    <name type="scientific">Nocardia nova</name>
    <dbReference type="NCBI Taxonomy" id="37330"/>
    <lineage>
        <taxon>Bacteria</taxon>
        <taxon>Bacillati</taxon>
        <taxon>Actinomycetota</taxon>
        <taxon>Actinomycetes</taxon>
        <taxon>Mycobacteriales</taxon>
        <taxon>Nocardiaceae</taxon>
        <taxon>Nocardia</taxon>
    </lineage>
</organism>
<keyword evidence="4 7" id="KW-1133">Transmembrane helix</keyword>
<dbReference type="GO" id="GO:0005886">
    <property type="term" value="C:plasma membrane"/>
    <property type="evidence" value="ECO:0007669"/>
    <property type="project" value="UniProtKB-SubCell"/>
</dbReference>
<evidence type="ECO:0000256" key="1">
    <source>
        <dbReference type="ARBA" id="ARBA00004651"/>
    </source>
</evidence>
<protein>
    <submittedName>
        <fullName evidence="9">MFS transporter</fullName>
    </submittedName>
</protein>
<evidence type="ECO:0000313" key="10">
    <source>
        <dbReference type="Proteomes" id="UP000239874"/>
    </source>
</evidence>
<feature type="transmembrane region" description="Helical" evidence="7">
    <location>
        <begin position="293"/>
        <end position="316"/>
    </location>
</feature>
<feature type="compositionally biased region" description="Low complexity" evidence="6">
    <location>
        <begin position="23"/>
        <end position="49"/>
    </location>
</feature>
<dbReference type="PRINTS" id="PR01036">
    <property type="entry name" value="TCRTETB"/>
</dbReference>